<dbReference type="SUPFAM" id="SSF46689">
    <property type="entry name" value="Homeodomain-like"/>
    <property type="match status" value="1"/>
</dbReference>
<reference evidence="11" key="2">
    <citation type="submission" date="2020-06" db="EMBL/GenBank/DDBJ databases">
        <title>Helianthus annuus Genome sequencing and assembly Release 2.</title>
        <authorList>
            <person name="Gouzy J."/>
            <person name="Langlade N."/>
            <person name="Munos S."/>
        </authorList>
    </citation>
    <scope>NUCLEOTIDE SEQUENCE</scope>
    <source>
        <tissue evidence="11">Leaves</tissue>
    </source>
</reference>
<comment type="subcellular location">
    <subcellularLocation>
        <location evidence="1 6 7">Nucleus</location>
    </subcellularLocation>
</comment>
<keyword evidence="12" id="KW-1185">Reference proteome</keyword>
<dbReference type="Pfam" id="PF00046">
    <property type="entry name" value="Homeodomain"/>
    <property type="match status" value="1"/>
</dbReference>
<feature type="region of interest" description="Disordered" evidence="8">
    <location>
        <begin position="76"/>
        <end position="219"/>
    </location>
</feature>
<feature type="region of interest" description="Disordered" evidence="8">
    <location>
        <begin position="262"/>
        <end position="287"/>
    </location>
</feature>
<dbReference type="GO" id="GO:0008270">
    <property type="term" value="F:zinc ion binding"/>
    <property type="evidence" value="ECO:0007669"/>
    <property type="project" value="UniProtKB-KW"/>
</dbReference>
<protein>
    <submittedName>
        <fullName evidence="11">Transcription factor/ chromatin remodeling BED-type(Zn) family</fullName>
    </submittedName>
</protein>
<keyword evidence="2" id="KW-0479">Metal-binding</keyword>
<dbReference type="Gramene" id="mRNA:HanXRQr2_Chr02g0048741">
    <property type="protein sequence ID" value="mRNA:HanXRQr2_Chr02g0048741"/>
    <property type="gene ID" value="HanXRQr2_Chr02g0048741"/>
</dbReference>
<dbReference type="PANTHER" id="PTHR35358">
    <property type="entry name" value="OS06G0711100 PROTEIN"/>
    <property type="match status" value="1"/>
</dbReference>
<feature type="compositionally biased region" description="Acidic residues" evidence="8">
    <location>
        <begin position="272"/>
        <end position="284"/>
    </location>
</feature>
<dbReference type="EMBL" id="MNCJ02000317">
    <property type="protein sequence ID" value="KAF5817069.1"/>
    <property type="molecule type" value="Genomic_DNA"/>
</dbReference>
<evidence type="ECO:0000256" key="1">
    <source>
        <dbReference type="ARBA" id="ARBA00004123"/>
    </source>
</evidence>
<feature type="DNA-binding region" description="Homeobox" evidence="6">
    <location>
        <begin position="28"/>
        <end position="68"/>
    </location>
</feature>
<feature type="compositionally biased region" description="Acidic residues" evidence="8">
    <location>
        <begin position="105"/>
        <end position="116"/>
    </location>
</feature>
<evidence type="ECO:0000259" key="10">
    <source>
        <dbReference type="PROSITE" id="PS50808"/>
    </source>
</evidence>
<evidence type="ECO:0000313" key="11">
    <source>
        <dbReference type="EMBL" id="KAF5817069.1"/>
    </source>
</evidence>
<dbReference type="InterPro" id="IPR007942">
    <property type="entry name" value="PLipase-like"/>
</dbReference>
<accession>A0A9K3NYD3</accession>
<dbReference type="InterPro" id="IPR001356">
    <property type="entry name" value="HD"/>
</dbReference>
<dbReference type="GO" id="GO:0003677">
    <property type="term" value="F:DNA binding"/>
    <property type="evidence" value="ECO:0007669"/>
    <property type="project" value="UniProtKB-UniRule"/>
</dbReference>
<evidence type="ECO:0000256" key="5">
    <source>
        <dbReference type="PROSITE-ProRule" id="PRU00027"/>
    </source>
</evidence>
<dbReference type="Proteomes" id="UP000215914">
    <property type="component" value="Unassembled WGS sequence"/>
</dbReference>
<evidence type="ECO:0000256" key="7">
    <source>
        <dbReference type="RuleBase" id="RU000682"/>
    </source>
</evidence>
<dbReference type="Pfam" id="PF05278">
    <property type="entry name" value="PEARLI-4"/>
    <property type="match status" value="1"/>
</dbReference>
<dbReference type="AlphaFoldDB" id="A0A9K3NYD3"/>
<keyword evidence="6 7" id="KW-0238">DNA-binding</keyword>
<feature type="domain" description="BED-type" evidence="10">
    <location>
        <begin position="365"/>
        <end position="418"/>
    </location>
</feature>
<dbReference type="InterPro" id="IPR003656">
    <property type="entry name" value="Znf_BED"/>
</dbReference>
<evidence type="ECO:0000259" key="9">
    <source>
        <dbReference type="PROSITE" id="PS50071"/>
    </source>
</evidence>
<dbReference type="CDD" id="cd00086">
    <property type="entry name" value="homeodomain"/>
    <property type="match status" value="1"/>
</dbReference>
<dbReference type="GO" id="GO:0005634">
    <property type="term" value="C:nucleus"/>
    <property type="evidence" value="ECO:0007669"/>
    <property type="project" value="UniProtKB-SubCell"/>
</dbReference>
<dbReference type="Gene3D" id="1.10.10.60">
    <property type="entry name" value="Homeodomain-like"/>
    <property type="match status" value="1"/>
</dbReference>
<dbReference type="PANTHER" id="PTHR35358:SF18">
    <property type="entry name" value="PHOSPHOLIPASE-LIKE PROTEIN-RELATED"/>
    <property type="match status" value="1"/>
</dbReference>
<keyword evidence="6 7" id="KW-0539">Nucleus</keyword>
<organism evidence="11 12">
    <name type="scientific">Helianthus annuus</name>
    <name type="common">Common sunflower</name>
    <dbReference type="NCBI Taxonomy" id="4232"/>
    <lineage>
        <taxon>Eukaryota</taxon>
        <taxon>Viridiplantae</taxon>
        <taxon>Streptophyta</taxon>
        <taxon>Embryophyta</taxon>
        <taxon>Tracheophyta</taxon>
        <taxon>Spermatophyta</taxon>
        <taxon>Magnoliopsida</taxon>
        <taxon>eudicotyledons</taxon>
        <taxon>Gunneridae</taxon>
        <taxon>Pentapetalae</taxon>
        <taxon>asterids</taxon>
        <taxon>campanulids</taxon>
        <taxon>Asterales</taxon>
        <taxon>Asteraceae</taxon>
        <taxon>Asteroideae</taxon>
        <taxon>Heliantheae alliance</taxon>
        <taxon>Heliantheae</taxon>
        <taxon>Helianthus</taxon>
    </lineage>
</organism>
<reference evidence="11" key="1">
    <citation type="journal article" date="2017" name="Nature">
        <title>The sunflower genome provides insights into oil metabolism, flowering and Asterid evolution.</title>
        <authorList>
            <person name="Badouin H."/>
            <person name="Gouzy J."/>
            <person name="Grassa C.J."/>
            <person name="Murat F."/>
            <person name="Staton S.E."/>
            <person name="Cottret L."/>
            <person name="Lelandais-Briere C."/>
            <person name="Owens G.L."/>
            <person name="Carrere S."/>
            <person name="Mayjonade B."/>
            <person name="Legrand L."/>
            <person name="Gill N."/>
            <person name="Kane N.C."/>
            <person name="Bowers J.E."/>
            <person name="Hubner S."/>
            <person name="Bellec A."/>
            <person name="Berard A."/>
            <person name="Berges H."/>
            <person name="Blanchet N."/>
            <person name="Boniface M.C."/>
            <person name="Brunel D."/>
            <person name="Catrice O."/>
            <person name="Chaidir N."/>
            <person name="Claudel C."/>
            <person name="Donnadieu C."/>
            <person name="Faraut T."/>
            <person name="Fievet G."/>
            <person name="Helmstetter N."/>
            <person name="King M."/>
            <person name="Knapp S.J."/>
            <person name="Lai Z."/>
            <person name="Le Paslier M.C."/>
            <person name="Lippi Y."/>
            <person name="Lorenzon L."/>
            <person name="Mandel J.R."/>
            <person name="Marage G."/>
            <person name="Marchand G."/>
            <person name="Marquand E."/>
            <person name="Bret-Mestries E."/>
            <person name="Morien E."/>
            <person name="Nambeesan S."/>
            <person name="Nguyen T."/>
            <person name="Pegot-Espagnet P."/>
            <person name="Pouilly N."/>
            <person name="Raftis F."/>
            <person name="Sallet E."/>
            <person name="Schiex T."/>
            <person name="Thomas J."/>
            <person name="Vandecasteele C."/>
            <person name="Vares D."/>
            <person name="Vear F."/>
            <person name="Vautrin S."/>
            <person name="Crespi M."/>
            <person name="Mangin B."/>
            <person name="Burke J.M."/>
            <person name="Salse J."/>
            <person name="Munos S."/>
            <person name="Vincourt P."/>
            <person name="Rieseberg L.H."/>
            <person name="Langlade N.B."/>
        </authorList>
    </citation>
    <scope>NUCLEOTIDE SEQUENCE</scope>
    <source>
        <tissue evidence="11">Leaves</tissue>
    </source>
</reference>
<keyword evidence="3 5" id="KW-0863">Zinc-finger</keyword>
<feature type="compositionally biased region" description="Acidic residues" evidence="8">
    <location>
        <begin position="140"/>
        <end position="153"/>
    </location>
</feature>
<dbReference type="InterPro" id="IPR009057">
    <property type="entry name" value="Homeodomain-like_sf"/>
</dbReference>
<evidence type="ECO:0000256" key="2">
    <source>
        <dbReference type="ARBA" id="ARBA00022723"/>
    </source>
</evidence>
<evidence type="ECO:0000256" key="3">
    <source>
        <dbReference type="ARBA" id="ARBA00022771"/>
    </source>
</evidence>
<dbReference type="SMART" id="SM00389">
    <property type="entry name" value="HOX"/>
    <property type="match status" value="1"/>
</dbReference>
<keyword evidence="4" id="KW-0862">Zinc</keyword>
<name>A0A9K3NYD3_HELAN</name>
<sequence length="614" mass="68273">MVAALLAAVRWRKGRGRHLISWRFLRKLMQNSFPSEQLRAKLSVQLDLTEPQVDNWFRYRRSKDERWSCYRRSKDKKRGSDKIGYNPWRNTNNCTPKKKLKSSDSEDASDSSDSDGGDAPFKKKQCGLVDNVSPMPDSSSDSEDASDSSDSDGGDVPFKKKQCGLVDNVSPMPISTGYNMGKTKKRAWRNTNNCIPKKKLKSSDSEDASDSDDSSDSDDADVLLFKKKCRVLVDKVSPMPNSTGYNMGKTKKCAWRNTNNCIPKKKPKSSDSEDVSDSDSDSDSNSDVGALFKKKHRELVDSVSPMSDCLLDGGGGGDSGGDGELLVPKPEQCELAENVSPMSDSLHLKSVMACNDEVVMVLETKRNPQVWKHFDLCLMSDSHEMARCKGCGKFMKATANSTLRKHTDRHCPVTKATAKKSEGGESSGTGSSKLEVSSSYQSDVVCIQGYKVKRSNATILEAIIKKHGDIAVNCVFKTDSVRSSILEVVCEVVRRIQTDNVIEIGEDIERQLSDAEAANINVSWIRAHFEAFNNRKETSKTYSLLTEMKLNTVLVKRAAQMDLRDKSAKLVAAQEEFKKVERCVQVLHLVEKNLNDNILESKSKLDSWVKPPVV</sequence>
<gene>
    <name evidence="11" type="ORF">HanXRQr2_Chr02g0048741</name>
</gene>
<feature type="region of interest" description="Disordered" evidence="8">
    <location>
        <begin position="405"/>
        <end position="434"/>
    </location>
</feature>
<evidence type="ECO:0000313" key="12">
    <source>
        <dbReference type="Proteomes" id="UP000215914"/>
    </source>
</evidence>
<evidence type="ECO:0000256" key="8">
    <source>
        <dbReference type="SAM" id="MobiDB-lite"/>
    </source>
</evidence>
<feature type="compositionally biased region" description="Acidic residues" evidence="8">
    <location>
        <begin position="205"/>
        <end position="219"/>
    </location>
</feature>
<dbReference type="PROSITE" id="PS50071">
    <property type="entry name" value="HOMEOBOX_2"/>
    <property type="match status" value="1"/>
</dbReference>
<comment type="caution">
    <text evidence="11">The sequence shown here is derived from an EMBL/GenBank/DDBJ whole genome shotgun (WGS) entry which is preliminary data.</text>
</comment>
<dbReference type="PROSITE" id="PS50808">
    <property type="entry name" value="ZF_BED"/>
    <property type="match status" value="1"/>
</dbReference>
<proteinExistence type="predicted"/>
<evidence type="ECO:0000256" key="6">
    <source>
        <dbReference type="PROSITE-ProRule" id="PRU00108"/>
    </source>
</evidence>
<evidence type="ECO:0000256" key="4">
    <source>
        <dbReference type="ARBA" id="ARBA00022833"/>
    </source>
</evidence>
<feature type="domain" description="Homeobox" evidence="9">
    <location>
        <begin position="26"/>
        <end position="67"/>
    </location>
</feature>
<keyword evidence="6 7" id="KW-0371">Homeobox</keyword>